<keyword evidence="3" id="KW-1133">Transmembrane helix</keyword>
<evidence type="ECO:0000313" key="5">
    <source>
        <dbReference type="Proteomes" id="UP001549204"/>
    </source>
</evidence>
<comment type="caution">
    <text evidence="4">The sequence shown here is derived from an EMBL/GenBank/DDBJ whole genome shotgun (WGS) entry which is preliminary data.</text>
</comment>
<evidence type="ECO:0000256" key="2">
    <source>
        <dbReference type="SAM" id="MobiDB-lite"/>
    </source>
</evidence>
<keyword evidence="5" id="KW-1185">Reference proteome</keyword>
<dbReference type="RefSeq" id="WP_354493063.1">
    <property type="nucleotide sequence ID" value="NZ_JBEPMC010000008.1"/>
</dbReference>
<accession>A0ABV2GSZ6</accession>
<feature type="region of interest" description="Disordered" evidence="2">
    <location>
        <begin position="72"/>
        <end position="186"/>
    </location>
</feature>
<feature type="transmembrane region" description="Helical" evidence="3">
    <location>
        <begin position="6"/>
        <end position="23"/>
    </location>
</feature>
<keyword evidence="3" id="KW-0812">Transmembrane</keyword>
<gene>
    <name evidence="4" type="ORF">ABID19_004455</name>
</gene>
<dbReference type="Gene3D" id="1.10.150.20">
    <property type="entry name" value="5' to 3' exonuclease, C-terminal subdomain"/>
    <property type="match status" value="1"/>
</dbReference>
<evidence type="ECO:0000313" key="4">
    <source>
        <dbReference type="EMBL" id="MET3581404.1"/>
    </source>
</evidence>
<evidence type="ECO:0000256" key="1">
    <source>
        <dbReference type="SAM" id="Coils"/>
    </source>
</evidence>
<evidence type="ECO:0000256" key="3">
    <source>
        <dbReference type="SAM" id="Phobius"/>
    </source>
</evidence>
<feature type="coiled-coil region" evidence="1">
    <location>
        <begin position="29"/>
        <end position="70"/>
    </location>
</feature>
<reference evidence="4 5" key="1">
    <citation type="submission" date="2024-06" db="EMBL/GenBank/DDBJ databases">
        <title>Genomic Encyclopedia of Type Strains, Phase IV (KMG-IV): sequencing the most valuable type-strain genomes for metagenomic binning, comparative biology and taxonomic classification.</title>
        <authorList>
            <person name="Goeker M."/>
        </authorList>
    </citation>
    <scope>NUCLEOTIDE SEQUENCE [LARGE SCALE GENOMIC DNA]</scope>
    <source>
        <strain evidence="4 5">DSM 100022</strain>
    </source>
</reference>
<dbReference type="Proteomes" id="UP001549204">
    <property type="component" value="Unassembled WGS sequence"/>
</dbReference>
<protein>
    <submittedName>
        <fullName evidence="4">Flap endonuclease-1-like 5' DNA nuclease</fullName>
    </submittedName>
</protein>
<name>A0ABV2GSZ6_9HYPH</name>
<proteinExistence type="predicted"/>
<keyword evidence="1" id="KW-0175">Coiled coil</keyword>
<keyword evidence="3" id="KW-0472">Membrane</keyword>
<feature type="compositionally biased region" description="Low complexity" evidence="2">
    <location>
        <begin position="74"/>
        <end position="182"/>
    </location>
</feature>
<organism evidence="4 5">
    <name type="scientific">Mesorhizobium robiniae</name>
    <dbReference type="NCBI Taxonomy" id="559315"/>
    <lineage>
        <taxon>Bacteria</taxon>
        <taxon>Pseudomonadati</taxon>
        <taxon>Pseudomonadota</taxon>
        <taxon>Alphaproteobacteria</taxon>
        <taxon>Hyphomicrobiales</taxon>
        <taxon>Phyllobacteriaceae</taxon>
        <taxon>Mesorhizobium</taxon>
    </lineage>
</organism>
<dbReference type="EMBL" id="JBEPMC010000008">
    <property type="protein sequence ID" value="MET3581404.1"/>
    <property type="molecule type" value="Genomic_DNA"/>
</dbReference>
<sequence length="269" mass="28242">MGTFFYMLLAFLVGVLVGWFLWGRLRGELDSLRGDMDRTRSERDRLRADADRLTGELDVCRGARADLERQLGEAQGAKTGATKAAIPAPSALMSTSAPAKTSTAKTSTAKTSTAKTASAKTAPAKTASAKPTPAKTASNKPAATKASAAAPKASTSKAAASKTSTAAKAAPAAKKATPAKAAAADKPDSLRRLIGIGPVNERKLHDLGVRTYAQIAAWTAADIKRIEDVLQFDGRIERERWIEQAKLLAAGDETEFARRFPSAGTASNT</sequence>